<accession>A0A941CPQ5</accession>
<reference evidence="1" key="1">
    <citation type="submission" date="2021-04" db="EMBL/GenBank/DDBJ databases">
        <title>Proteiniclasticum sedimins sp. nov., an obligate anaerobic bacterium isolated from anaerobic sludge.</title>
        <authorList>
            <person name="Liu J."/>
        </authorList>
    </citation>
    <scope>NUCLEOTIDE SEQUENCE</scope>
    <source>
        <strain evidence="1">BAD-10</strain>
    </source>
</reference>
<dbReference type="AlphaFoldDB" id="A0A941CPQ5"/>
<gene>
    <name evidence="1" type="ORF">KCG48_02140</name>
</gene>
<comment type="caution">
    <text evidence="1">The sequence shown here is derived from an EMBL/GenBank/DDBJ whole genome shotgun (WGS) entry which is preliminary data.</text>
</comment>
<sequence>MNTWKNVTGFFSEDDRHYKNTYMEISEVYDEKIEVSSFSSTEGLHEIYFSFGIMFGIIYIEREKADSERQEVKKELLEEYRKHNEPTSEFIKMFCEKHKVCIPNDIFFDDSSLLDF</sequence>
<evidence type="ECO:0000313" key="1">
    <source>
        <dbReference type="EMBL" id="MBR0575133.1"/>
    </source>
</evidence>
<evidence type="ECO:0000313" key="2">
    <source>
        <dbReference type="Proteomes" id="UP000675379"/>
    </source>
</evidence>
<proteinExistence type="predicted"/>
<organism evidence="1 2">
    <name type="scientific">Proteiniclasticum sediminis</name>
    <dbReference type="NCBI Taxonomy" id="2804028"/>
    <lineage>
        <taxon>Bacteria</taxon>
        <taxon>Bacillati</taxon>
        <taxon>Bacillota</taxon>
        <taxon>Clostridia</taxon>
        <taxon>Eubacteriales</taxon>
        <taxon>Clostridiaceae</taxon>
        <taxon>Proteiniclasticum</taxon>
    </lineage>
</organism>
<name>A0A941CPQ5_9CLOT</name>
<dbReference type="EMBL" id="JAGSCS010000002">
    <property type="protein sequence ID" value="MBR0575133.1"/>
    <property type="molecule type" value="Genomic_DNA"/>
</dbReference>
<keyword evidence="2" id="KW-1185">Reference proteome</keyword>
<protein>
    <submittedName>
        <fullName evidence="1">Uncharacterized protein</fullName>
    </submittedName>
</protein>
<dbReference type="RefSeq" id="WP_211799651.1">
    <property type="nucleotide sequence ID" value="NZ_JAGSCS010000002.1"/>
</dbReference>
<dbReference type="Proteomes" id="UP000675379">
    <property type="component" value="Unassembled WGS sequence"/>
</dbReference>